<dbReference type="eggNOG" id="COG1762">
    <property type="taxonomic scope" value="Bacteria"/>
</dbReference>
<keyword evidence="4" id="KW-0010">Activator</keyword>
<evidence type="ECO:0000313" key="10">
    <source>
        <dbReference type="Proteomes" id="UP000013785"/>
    </source>
</evidence>
<dbReference type="Pfam" id="PF05043">
    <property type="entry name" value="Mga"/>
    <property type="match status" value="1"/>
</dbReference>
<dbReference type="PATRIC" id="fig|1158610.3.peg.1157"/>
<dbReference type="PANTHER" id="PTHR30185:SF18">
    <property type="entry name" value="TRANSCRIPTIONAL REGULATOR MTLR"/>
    <property type="match status" value="1"/>
</dbReference>
<dbReference type="SUPFAM" id="SSF63520">
    <property type="entry name" value="PTS-regulatory domain, PRD"/>
    <property type="match status" value="2"/>
</dbReference>
<evidence type="ECO:0000256" key="5">
    <source>
        <dbReference type="ARBA" id="ARBA00023163"/>
    </source>
</evidence>
<keyword evidence="2" id="KW-0677">Repeat</keyword>
<gene>
    <name evidence="9" type="ORF">UC3_01182</name>
</gene>
<dbReference type="eggNOG" id="COG3711">
    <property type="taxonomic scope" value="Bacteria"/>
</dbReference>
<dbReference type="HOGENOM" id="CLU_013442_3_1_9"/>
<feature type="domain" description="PTS EIIB type-2" evidence="7">
    <location>
        <begin position="402"/>
        <end position="491"/>
    </location>
</feature>
<organism evidence="9 10">
    <name type="scientific">Enterococcus phoeniculicola ATCC BAA-412</name>
    <dbReference type="NCBI Taxonomy" id="1158610"/>
    <lineage>
        <taxon>Bacteria</taxon>
        <taxon>Bacillati</taxon>
        <taxon>Bacillota</taxon>
        <taxon>Bacilli</taxon>
        <taxon>Lactobacillales</taxon>
        <taxon>Enterococcaceae</taxon>
        <taxon>Enterococcus</taxon>
    </lineage>
</organism>
<dbReference type="Pfam" id="PF00359">
    <property type="entry name" value="PTS_EIIA_2"/>
    <property type="match status" value="1"/>
</dbReference>
<dbReference type="Gene3D" id="3.40.50.2300">
    <property type="match status" value="1"/>
</dbReference>
<dbReference type="PANTHER" id="PTHR30185">
    <property type="entry name" value="CRYPTIC BETA-GLUCOSIDE BGL OPERON ANTITERMINATOR"/>
    <property type="match status" value="1"/>
</dbReference>
<dbReference type="PROSITE" id="PS51099">
    <property type="entry name" value="PTS_EIIB_TYPE_2"/>
    <property type="match status" value="1"/>
</dbReference>
<dbReference type="SUPFAM" id="SSF52794">
    <property type="entry name" value="PTS system IIB component-like"/>
    <property type="match status" value="1"/>
</dbReference>
<evidence type="ECO:0000256" key="1">
    <source>
        <dbReference type="ARBA" id="ARBA00022679"/>
    </source>
</evidence>
<evidence type="ECO:0000259" key="7">
    <source>
        <dbReference type="PROSITE" id="PS51099"/>
    </source>
</evidence>
<keyword evidence="1" id="KW-0808">Transferase</keyword>
<dbReference type="GO" id="GO:0008982">
    <property type="term" value="F:protein-N(PI)-phosphohistidine-sugar phosphotransferase activity"/>
    <property type="evidence" value="ECO:0007669"/>
    <property type="project" value="InterPro"/>
</dbReference>
<keyword evidence="3" id="KW-0805">Transcription regulation</keyword>
<dbReference type="InterPro" id="IPR013011">
    <property type="entry name" value="PTS_EIIB_2"/>
</dbReference>
<dbReference type="Proteomes" id="UP000013785">
    <property type="component" value="Unassembled WGS sequence"/>
</dbReference>
<dbReference type="CDD" id="cd00211">
    <property type="entry name" value="PTS_IIA_fru"/>
    <property type="match status" value="1"/>
</dbReference>
<keyword evidence="10" id="KW-1185">Reference proteome</keyword>
<protein>
    <recommendedName>
        <fullName evidence="11">PTS system EIIA component</fullName>
    </recommendedName>
</protein>
<dbReference type="SUPFAM" id="SSF55804">
    <property type="entry name" value="Phoshotransferase/anion transport protein"/>
    <property type="match status" value="1"/>
</dbReference>
<dbReference type="Pfam" id="PF00874">
    <property type="entry name" value="PRD"/>
    <property type="match status" value="2"/>
</dbReference>
<dbReference type="InterPro" id="IPR016152">
    <property type="entry name" value="PTrfase/Anion_transptr"/>
</dbReference>
<dbReference type="InterPro" id="IPR002178">
    <property type="entry name" value="PTS_EIIA_type-2_dom"/>
</dbReference>
<feature type="domain" description="PRD" evidence="8">
    <location>
        <begin position="294"/>
        <end position="401"/>
    </location>
</feature>
<dbReference type="Gene3D" id="1.10.1790.10">
    <property type="entry name" value="PRD domain"/>
    <property type="match status" value="2"/>
</dbReference>
<keyword evidence="5" id="KW-0804">Transcription</keyword>
<dbReference type="GO" id="GO:0006355">
    <property type="term" value="P:regulation of DNA-templated transcription"/>
    <property type="evidence" value="ECO:0007669"/>
    <property type="project" value="InterPro"/>
</dbReference>
<evidence type="ECO:0000256" key="3">
    <source>
        <dbReference type="ARBA" id="ARBA00023015"/>
    </source>
</evidence>
<feature type="domain" description="PRD" evidence="8">
    <location>
        <begin position="184"/>
        <end position="290"/>
    </location>
</feature>
<evidence type="ECO:0008006" key="11">
    <source>
        <dbReference type="Google" id="ProtNLM"/>
    </source>
</evidence>
<evidence type="ECO:0000313" key="9">
    <source>
        <dbReference type="EMBL" id="EOL45292.1"/>
    </source>
</evidence>
<dbReference type="InterPro" id="IPR007737">
    <property type="entry name" value="Mga_HTH"/>
</dbReference>
<dbReference type="EMBL" id="AJAT01000012">
    <property type="protein sequence ID" value="EOL45292.1"/>
    <property type="molecule type" value="Genomic_DNA"/>
</dbReference>
<accession>R3WCU3</accession>
<dbReference type="InterPro" id="IPR036634">
    <property type="entry name" value="PRD_sf"/>
</dbReference>
<dbReference type="PROSITE" id="PS51094">
    <property type="entry name" value="PTS_EIIA_TYPE_2"/>
    <property type="match status" value="1"/>
</dbReference>
<evidence type="ECO:0000259" key="8">
    <source>
        <dbReference type="PROSITE" id="PS51372"/>
    </source>
</evidence>
<dbReference type="STRING" id="154621.RV11_GL000810"/>
<dbReference type="Gene3D" id="3.40.930.10">
    <property type="entry name" value="Mannitol-specific EII, Chain A"/>
    <property type="match status" value="1"/>
</dbReference>
<dbReference type="Gene3D" id="1.10.10.10">
    <property type="entry name" value="Winged helix-like DNA-binding domain superfamily/Winged helix DNA-binding domain"/>
    <property type="match status" value="1"/>
</dbReference>
<dbReference type="AlphaFoldDB" id="R3WCU3"/>
<proteinExistence type="predicted"/>
<dbReference type="RefSeq" id="WP_010767850.1">
    <property type="nucleotide sequence ID" value="NZ_ASWE01000003.1"/>
</dbReference>
<dbReference type="InterPro" id="IPR036095">
    <property type="entry name" value="PTS_EIIB-like_sf"/>
</dbReference>
<dbReference type="GO" id="GO:0009401">
    <property type="term" value="P:phosphoenolpyruvate-dependent sugar phosphotransferase system"/>
    <property type="evidence" value="ECO:0007669"/>
    <property type="project" value="InterPro"/>
</dbReference>
<dbReference type="PROSITE" id="PS51372">
    <property type="entry name" value="PRD_2"/>
    <property type="match status" value="2"/>
</dbReference>
<sequence length="651" mass="74963">MILSKREKQLLRLLLEQQDYQPASFFQKQLYVSQKTIYTDLTNVEEKIKDTGVAIIRLPRKGIRLEGDELEKQKVYRLLVKNQNSLDEFSPDYRRMFIFSNYLFSKKPMHYQEFADYFFVSYQSIKKDVDEILDFCQLKQVTGKITHLGLQLTARESSQQSLFKSFLDHSIETGTNQRASIASLFDARVVELTEDFISEMSNAIGRQINHYFIDSLTMSLEIFLSRLLIDKHIEKQENLVFDELKRMKLYMVAVSFSEIIYKKLAVSLQESDIQYICSLLLAHGIEPYIQSTEKKETNVTLYTKQLIKKMSKLLKVDLTQDDLLLQALLSHIVPMIHRLKSDMLIKNPLIKSIKKQYSTMFTLTKYAIGELEKKFQLSLTEDEVSFLTIHFQLAFEKVNVTNHILIVCSSGIATSELIFNRIKQTISANTVLEIIQSNKLTSTSLDMVDLIISTIPLEEVEPPILYVSALPTTEEIATISAKISNLNENEKKFHSKKYQSSALLEKYLDPAFLFIKKDFLTKEAILNFLADDYLNKGLVTNEFKQSLFDREELGSTGLKTGVAIPHADPQTVKETKLSFVTLHSPISWGDTKIQLIVLLAIAEENMTEAKELIASIYDLFNSKEEIQWVVNSQTPEELYHRLLRGGHGHVF</sequence>
<name>R3WCU3_9ENTE</name>
<feature type="domain" description="PTS EIIA type-2" evidence="6">
    <location>
        <begin position="506"/>
        <end position="645"/>
    </location>
</feature>
<comment type="caution">
    <text evidence="9">The sequence shown here is derived from an EMBL/GenBank/DDBJ whole genome shotgun (WGS) entry which is preliminary data.</text>
</comment>
<dbReference type="InterPro" id="IPR050661">
    <property type="entry name" value="BglG_antiterminators"/>
</dbReference>
<evidence type="ECO:0000256" key="4">
    <source>
        <dbReference type="ARBA" id="ARBA00023159"/>
    </source>
</evidence>
<dbReference type="CDD" id="cd05568">
    <property type="entry name" value="PTS_IIB_bgl_like"/>
    <property type="match status" value="1"/>
</dbReference>
<dbReference type="OrthoDB" id="3239954at2"/>
<evidence type="ECO:0000256" key="2">
    <source>
        <dbReference type="ARBA" id="ARBA00022737"/>
    </source>
</evidence>
<dbReference type="InterPro" id="IPR036388">
    <property type="entry name" value="WH-like_DNA-bd_sf"/>
</dbReference>
<reference evidence="9 10" key="1">
    <citation type="submission" date="2013-02" db="EMBL/GenBank/DDBJ databases">
        <title>The Genome Sequence of Enterococcus phoeniculicola BAA-412.</title>
        <authorList>
            <consortium name="The Broad Institute Genome Sequencing Platform"/>
            <consortium name="The Broad Institute Genome Sequencing Center for Infectious Disease"/>
            <person name="Earl A.M."/>
            <person name="Gilmore M.S."/>
            <person name="Lebreton F."/>
            <person name="Walker B."/>
            <person name="Young S.K."/>
            <person name="Zeng Q."/>
            <person name="Gargeya S."/>
            <person name="Fitzgerald M."/>
            <person name="Haas B."/>
            <person name="Abouelleil A."/>
            <person name="Alvarado L."/>
            <person name="Arachchi H.M."/>
            <person name="Berlin A.M."/>
            <person name="Chapman S.B."/>
            <person name="Dewar J."/>
            <person name="Goldberg J."/>
            <person name="Griggs A."/>
            <person name="Gujja S."/>
            <person name="Hansen M."/>
            <person name="Howarth C."/>
            <person name="Imamovic A."/>
            <person name="Larimer J."/>
            <person name="McCowan C."/>
            <person name="Murphy C."/>
            <person name="Neiman D."/>
            <person name="Pearson M."/>
            <person name="Priest M."/>
            <person name="Roberts A."/>
            <person name="Saif S."/>
            <person name="Shea T."/>
            <person name="Sisk P."/>
            <person name="Sykes S."/>
            <person name="Wortman J."/>
            <person name="Nusbaum C."/>
            <person name="Birren B."/>
        </authorList>
    </citation>
    <scope>NUCLEOTIDE SEQUENCE [LARGE SCALE GENOMIC DNA]</scope>
    <source>
        <strain evidence="9 10">ATCC BAA-412</strain>
    </source>
</reference>
<evidence type="ECO:0000259" key="6">
    <source>
        <dbReference type="PROSITE" id="PS51094"/>
    </source>
</evidence>
<dbReference type="InterPro" id="IPR011608">
    <property type="entry name" value="PRD"/>
</dbReference>